<dbReference type="AlphaFoldDB" id="A0A939FX43"/>
<dbReference type="InterPro" id="IPR035418">
    <property type="entry name" value="AraC-bd_2"/>
</dbReference>
<keyword evidence="3" id="KW-0804">Transcription</keyword>
<dbReference type="GO" id="GO:0003700">
    <property type="term" value="F:DNA-binding transcription factor activity"/>
    <property type="evidence" value="ECO:0007669"/>
    <property type="project" value="InterPro"/>
</dbReference>
<dbReference type="InterPro" id="IPR009057">
    <property type="entry name" value="Homeodomain-like_sf"/>
</dbReference>
<evidence type="ECO:0000256" key="2">
    <source>
        <dbReference type="ARBA" id="ARBA00023125"/>
    </source>
</evidence>
<dbReference type="GO" id="GO:0043565">
    <property type="term" value="F:sequence-specific DNA binding"/>
    <property type="evidence" value="ECO:0007669"/>
    <property type="project" value="InterPro"/>
</dbReference>
<dbReference type="SMART" id="SM00342">
    <property type="entry name" value="HTH_ARAC"/>
    <property type="match status" value="1"/>
</dbReference>
<gene>
    <name evidence="5" type="ORF">J1C48_11060</name>
</gene>
<sequence length="322" mass="36190">MQLSYSTRDLVPAQRRTAWQKAIASVYFPLDLVFQGSRQGSGVFEGSLEAWTLGSVSISRNCSNGLLYRRHEQHLVEECDESYLITVPELAEVRFLQDGQDVSCQPGGFLIERSHLPYEFSHRDPASLWVLKVPKAVLENRISRPERLASLRFDARTGAGALFVDMLRLSVARITEFDATAQQLIGCQLVELLAAAVSSDSRVLTGSSTTVRHAHLCRAEDIIRSRLRDPALTPQSVADACGISLRYLQQIFEEEDTTVGTQIRTQRLMQCDQRLRDPHFRGSISQIAYACGFGDQAQFSRSYRAHFGRTPSDTRAEARRNH</sequence>
<comment type="caution">
    <text evidence="5">The sequence shown here is derived from an EMBL/GenBank/DDBJ whole genome shotgun (WGS) entry which is preliminary data.</text>
</comment>
<evidence type="ECO:0000259" key="4">
    <source>
        <dbReference type="PROSITE" id="PS01124"/>
    </source>
</evidence>
<dbReference type="RefSeq" id="WP_207257900.1">
    <property type="nucleotide sequence ID" value="NZ_JAFMPP010000008.1"/>
</dbReference>
<dbReference type="PANTHER" id="PTHR46796">
    <property type="entry name" value="HTH-TYPE TRANSCRIPTIONAL ACTIVATOR RHAS-RELATED"/>
    <property type="match status" value="1"/>
</dbReference>
<dbReference type="EMBL" id="JAFMPP010000008">
    <property type="protein sequence ID" value="MBO0663117.1"/>
    <property type="molecule type" value="Genomic_DNA"/>
</dbReference>
<dbReference type="Proteomes" id="UP000664122">
    <property type="component" value="Unassembled WGS sequence"/>
</dbReference>
<dbReference type="SUPFAM" id="SSF46689">
    <property type="entry name" value="Homeodomain-like"/>
    <property type="match status" value="1"/>
</dbReference>
<evidence type="ECO:0000313" key="5">
    <source>
        <dbReference type="EMBL" id="MBO0663117.1"/>
    </source>
</evidence>
<dbReference type="InterPro" id="IPR018060">
    <property type="entry name" value="HTH_AraC"/>
</dbReference>
<feature type="domain" description="HTH araC/xylS-type" evidence="4">
    <location>
        <begin position="217"/>
        <end position="317"/>
    </location>
</feature>
<evidence type="ECO:0000256" key="3">
    <source>
        <dbReference type="ARBA" id="ARBA00023163"/>
    </source>
</evidence>
<name>A0A939FX43_9HYPH</name>
<dbReference type="Pfam" id="PF12833">
    <property type="entry name" value="HTH_18"/>
    <property type="match status" value="1"/>
</dbReference>
<dbReference type="InterPro" id="IPR020449">
    <property type="entry name" value="Tscrpt_reg_AraC-type_HTH"/>
</dbReference>
<keyword evidence="1" id="KW-0805">Transcription regulation</keyword>
<dbReference type="Pfam" id="PF14525">
    <property type="entry name" value="AraC_binding_2"/>
    <property type="match status" value="1"/>
</dbReference>
<proteinExistence type="predicted"/>
<protein>
    <submittedName>
        <fullName evidence="5">Helix-turn-helix domain-containing protein</fullName>
    </submittedName>
</protein>
<dbReference type="Gene3D" id="1.10.10.60">
    <property type="entry name" value="Homeodomain-like"/>
    <property type="match status" value="1"/>
</dbReference>
<dbReference type="PRINTS" id="PR00032">
    <property type="entry name" value="HTHARAC"/>
</dbReference>
<dbReference type="PROSITE" id="PS01124">
    <property type="entry name" value="HTH_ARAC_FAMILY_2"/>
    <property type="match status" value="1"/>
</dbReference>
<dbReference type="PANTHER" id="PTHR46796:SF6">
    <property type="entry name" value="ARAC SUBFAMILY"/>
    <property type="match status" value="1"/>
</dbReference>
<accession>A0A939FX43</accession>
<keyword evidence="2" id="KW-0238">DNA-binding</keyword>
<dbReference type="InterPro" id="IPR050204">
    <property type="entry name" value="AraC_XylS_family_regulators"/>
</dbReference>
<keyword evidence="6" id="KW-1185">Reference proteome</keyword>
<reference evidence="5" key="1">
    <citation type="submission" date="2021-03" db="EMBL/GenBank/DDBJ databases">
        <title>Whole genome sequence of Jiella sp. CQZ9-1.</title>
        <authorList>
            <person name="Tuo L."/>
        </authorList>
    </citation>
    <scope>NUCLEOTIDE SEQUENCE</scope>
    <source>
        <strain evidence="5">CQZ9-1</strain>
    </source>
</reference>
<organism evidence="5 6">
    <name type="scientific">Jiella flava</name>
    <dbReference type="NCBI Taxonomy" id="2816857"/>
    <lineage>
        <taxon>Bacteria</taxon>
        <taxon>Pseudomonadati</taxon>
        <taxon>Pseudomonadota</taxon>
        <taxon>Alphaproteobacteria</taxon>
        <taxon>Hyphomicrobiales</taxon>
        <taxon>Aurantimonadaceae</taxon>
        <taxon>Jiella</taxon>
    </lineage>
</organism>
<evidence type="ECO:0000313" key="6">
    <source>
        <dbReference type="Proteomes" id="UP000664122"/>
    </source>
</evidence>
<evidence type="ECO:0000256" key="1">
    <source>
        <dbReference type="ARBA" id="ARBA00023015"/>
    </source>
</evidence>